<dbReference type="InterPro" id="IPR038765">
    <property type="entry name" value="Papain-like_cys_pep_sf"/>
</dbReference>
<evidence type="ECO:0000259" key="7">
    <source>
        <dbReference type="PROSITE" id="PS50600"/>
    </source>
</evidence>
<dbReference type="STRING" id="429701.A0A2G9GMR8"/>
<feature type="compositionally biased region" description="Basic residues" evidence="6">
    <location>
        <begin position="1"/>
        <end position="11"/>
    </location>
</feature>
<dbReference type="FunFam" id="3.30.310.130:FF:000006">
    <property type="entry name" value="Probable ubiquitin-like-specific protease 2B"/>
    <property type="match status" value="1"/>
</dbReference>
<keyword evidence="4 8" id="KW-0378">Hydrolase</keyword>
<gene>
    <name evidence="8" type="ORF">CDL12_20928</name>
</gene>
<evidence type="ECO:0000256" key="4">
    <source>
        <dbReference type="ARBA" id="ARBA00022801"/>
    </source>
</evidence>
<keyword evidence="2 8" id="KW-0645">Protease</keyword>
<dbReference type="InterPro" id="IPR057375">
    <property type="entry name" value="ULP2A/B_PH"/>
</dbReference>
<evidence type="ECO:0000256" key="6">
    <source>
        <dbReference type="SAM" id="MobiDB-lite"/>
    </source>
</evidence>
<dbReference type="Pfam" id="PF02902">
    <property type="entry name" value="Peptidase_C48"/>
    <property type="match status" value="1"/>
</dbReference>
<dbReference type="Pfam" id="PF25352">
    <property type="entry name" value="PH_ULP"/>
    <property type="match status" value="1"/>
</dbReference>
<comment type="caution">
    <text evidence="8">The sequence shown here is derived from an EMBL/GenBank/DDBJ whole genome shotgun (WGS) entry which is preliminary data.</text>
</comment>
<evidence type="ECO:0000256" key="1">
    <source>
        <dbReference type="ARBA" id="ARBA00005234"/>
    </source>
</evidence>
<dbReference type="PANTHER" id="PTHR47764">
    <property type="entry name" value="UBIQUITIN-LIKE-SPECIFIC PROTEASE 2B-RELATED"/>
    <property type="match status" value="1"/>
</dbReference>
<dbReference type="Gene3D" id="1.10.418.20">
    <property type="match status" value="1"/>
</dbReference>
<dbReference type="GO" id="GO:0006508">
    <property type="term" value="P:proteolysis"/>
    <property type="evidence" value="ECO:0007669"/>
    <property type="project" value="UniProtKB-KW"/>
</dbReference>
<name>A0A2G9GMR8_9LAMI</name>
<organism evidence="8 9">
    <name type="scientific">Handroanthus impetiginosus</name>
    <dbReference type="NCBI Taxonomy" id="429701"/>
    <lineage>
        <taxon>Eukaryota</taxon>
        <taxon>Viridiplantae</taxon>
        <taxon>Streptophyta</taxon>
        <taxon>Embryophyta</taxon>
        <taxon>Tracheophyta</taxon>
        <taxon>Spermatophyta</taxon>
        <taxon>Magnoliopsida</taxon>
        <taxon>eudicotyledons</taxon>
        <taxon>Gunneridae</taxon>
        <taxon>Pentapetalae</taxon>
        <taxon>asterids</taxon>
        <taxon>lamiids</taxon>
        <taxon>Lamiales</taxon>
        <taxon>Bignoniaceae</taxon>
        <taxon>Crescentiina</taxon>
        <taxon>Tabebuia alliance</taxon>
        <taxon>Handroanthus</taxon>
    </lineage>
</organism>
<dbReference type="InterPro" id="IPR003653">
    <property type="entry name" value="Peptidase_C48_C"/>
</dbReference>
<dbReference type="GO" id="GO:0008234">
    <property type="term" value="F:cysteine-type peptidase activity"/>
    <property type="evidence" value="ECO:0007669"/>
    <property type="project" value="InterPro"/>
</dbReference>
<protein>
    <submittedName>
        <fullName evidence="8">Sentrin-specific cysteine protease (Ulp1 family)</fullName>
        <ecNumber evidence="8">3.4.22.68</ecNumber>
    </submittedName>
</protein>
<dbReference type="PROSITE" id="PS50600">
    <property type="entry name" value="ULP_PROTEASE"/>
    <property type="match status" value="1"/>
</dbReference>
<evidence type="ECO:0000313" key="9">
    <source>
        <dbReference type="Proteomes" id="UP000231279"/>
    </source>
</evidence>
<keyword evidence="3" id="KW-0833">Ubl conjugation pathway</keyword>
<dbReference type="EMBL" id="NKXS01004398">
    <property type="protein sequence ID" value="PIN06512.1"/>
    <property type="molecule type" value="Genomic_DNA"/>
</dbReference>
<accession>A0A2G9GMR8</accession>
<comment type="function">
    <text evidence="5">Protease that catalyzes two essential functions in the SUMO pathway: processing of full-length SUMOs to their mature forms and deconjugation of SUMO from targeted proteins.</text>
</comment>
<sequence length="596" mass="68840">MGKKRNTKSKFPRSGEVSTSTSKGGGGGGASKNGKFSVFDFDDDDLRVETESRKSLAKFGSKSPSKRPARNREQVDKYVFLQCCNVELEFVILDDPQWFEKQEEIKSLDVKYKAAWKTITNECSFNKSFEDIVYPDGDPDAVFLSSRDIELLQPRTFINDTIIDFYIKYLLNKTKPEEQHRFHFFNTFFFRKIADMDRHLSRGCEERDTFQRVHKWTRNVDLFEKDYIFIPVNFSLHWSLIVICHPGEVASVKDNRTDGSCKVPCILHMDSIRGSHRGLENLIRRYLWHEWKVRQDNQEEDISSKFLNLDFVPLQLPQQENLFDCGLFLLHYAELFLEQAPKLSTTKYFYIFSEDWFHPAEVSLKKRDHIRKLIHKIVEDNALKASSVTCNNKYLESGINEGDNCSQSVLEYSVQESYLCVKINTSDDHETKGQQPFADVLEQRNKQLPPISQFSNMRLPMEEGQEKQTAIPPGDAISRYQTDDNDKPMSSRNRLLRDLKRGQTEFSLGSSNTCSGESPMIIDLQNEEDRASEVALEREKERYENSSVSSGDLSTCVVEDSEEECGTESIRNARRSSFLTSPVGSHSIRKLCKYIV</sequence>
<evidence type="ECO:0000313" key="8">
    <source>
        <dbReference type="EMBL" id="PIN06512.1"/>
    </source>
</evidence>
<evidence type="ECO:0000256" key="2">
    <source>
        <dbReference type="ARBA" id="ARBA00022670"/>
    </source>
</evidence>
<reference evidence="9" key="1">
    <citation type="journal article" date="2018" name="Gigascience">
        <title>Genome assembly of the Pink Ipe (Handroanthus impetiginosus, Bignoniaceae), a highly valued, ecologically keystone Neotropical timber forest tree.</title>
        <authorList>
            <person name="Silva-Junior O.B."/>
            <person name="Grattapaglia D."/>
            <person name="Novaes E."/>
            <person name="Collevatti R.G."/>
        </authorList>
    </citation>
    <scope>NUCLEOTIDE SEQUENCE [LARGE SCALE GENOMIC DNA]</scope>
    <source>
        <strain evidence="9">cv. UFG-1</strain>
    </source>
</reference>
<feature type="region of interest" description="Disordered" evidence="6">
    <location>
        <begin position="1"/>
        <end position="37"/>
    </location>
</feature>
<evidence type="ECO:0000256" key="5">
    <source>
        <dbReference type="ARBA" id="ARBA00057729"/>
    </source>
</evidence>
<dbReference type="SUPFAM" id="SSF54001">
    <property type="entry name" value="Cysteine proteinases"/>
    <property type="match status" value="1"/>
</dbReference>
<feature type="region of interest" description="Disordered" evidence="6">
    <location>
        <begin position="462"/>
        <end position="491"/>
    </location>
</feature>
<proteinExistence type="inferred from homology"/>
<dbReference type="OrthoDB" id="442460at2759"/>
<dbReference type="PANTHER" id="PTHR47764:SF2">
    <property type="entry name" value="UBIQUITIN-LIKE PROTEASE FAMILY PROFILE DOMAIN-CONTAINING PROTEIN"/>
    <property type="match status" value="1"/>
</dbReference>
<feature type="compositionally biased region" description="Basic and acidic residues" evidence="6">
    <location>
        <begin position="481"/>
        <end position="491"/>
    </location>
</feature>
<evidence type="ECO:0000256" key="3">
    <source>
        <dbReference type="ARBA" id="ARBA00022786"/>
    </source>
</evidence>
<dbReference type="AlphaFoldDB" id="A0A2G9GMR8"/>
<feature type="domain" description="Ubiquitin-like protease family profile" evidence="7">
    <location>
        <begin position="142"/>
        <end position="336"/>
    </location>
</feature>
<dbReference type="Gene3D" id="3.30.310.130">
    <property type="entry name" value="Ubiquitin-related"/>
    <property type="match status" value="1"/>
</dbReference>
<keyword evidence="9" id="KW-1185">Reference proteome</keyword>
<dbReference type="EC" id="3.4.22.68" evidence="8"/>
<dbReference type="Proteomes" id="UP000231279">
    <property type="component" value="Unassembled WGS sequence"/>
</dbReference>
<comment type="similarity">
    <text evidence="1">Belongs to the peptidase C48 family.</text>
</comment>